<feature type="compositionally biased region" description="Basic residues" evidence="1">
    <location>
        <begin position="488"/>
        <end position="504"/>
    </location>
</feature>
<dbReference type="PANTHER" id="PTHR46145">
    <property type="entry name" value="HEPARANASE"/>
    <property type="match status" value="1"/>
</dbReference>
<organism>
    <name type="scientific">Culex quinquefasciatus</name>
    <name type="common">Southern house mosquito</name>
    <name type="synonym">Culex pungens</name>
    <dbReference type="NCBI Taxonomy" id="7176"/>
    <lineage>
        <taxon>Eukaryota</taxon>
        <taxon>Metazoa</taxon>
        <taxon>Ecdysozoa</taxon>
        <taxon>Arthropoda</taxon>
        <taxon>Hexapoda</taxon>
        <taxon>Insecta</taxon>
        <taxon>Pterygota</taxon>
        <taxon>Neoptera</taxon>
        <taxon>Endopterygota</taxon>
        <taxon>Diptera</taxon>
        <taxon>Nematocera</taxon>
        <taxon>Culicoidea</taxon>
        <taxon>Culicidae</taxon>
        <taxon>Culicinae</taxon>
        <taxon>Culicini</taxon>
        <taxon>Culex</taxon>
        <taxon>Culex</taxon>
    </lineage>
</organism>
<feature type="region of interest" description="Disordered" evidence="1">
    <location>
        <begin position="692"/>
        <end position="728"/>
    </location>
</feature>
<keyword evidence="5" id="KW-1185">Reference proteome</keyword>
<evidence type="ECO:0000313" key="3">
    <source>
        <dbReference type="EMBL" id="EDS42852.1"/>
    </source>
</evidence>
<evidence type="ECO:0008006" key="6">
    <source>
        <dbReference type="Google" id="ProtNLM"/>
    </source>
</evidence>
<dbReference type="EnsemblMetazoa" id="CPIJ000656-RA">
    <property type="protein sequence ID" value="CPIJ000656-PA"/>
    <property type="gene ID" value="CPIJ000656"/>
</dbReference>
<feature type="signal peptide" evidence="2">
    <location>
        <begin position="1"/>
        <end position="22"/>
    </location>
</feature>
<evidence type="ECO:0000256" key="2">
    <source>
        <dbReference type="SAM" id="SignalP"/>
    </source>
</evidence>
<feature type="chain" id="PRO_5014566420" description="Heparanase precursor" evidence="2">
    <location>
        <begin position="23"/>
        <end position="943"/>
    </location>
</feature>
<feature type="compositionally biased region" description="Basic and acidic residues" evidence="1">
    <location>
        <begin position="713"/>
        <end position="724"/>
    </location>
</feature>
<feature type="compositionally biased region" description="Polar residues" evidence="1">
    <location>
        <begin position="870"/>
        <end position="884"/>
    </location>
</feature>
<dbReference type="EMBL" id="DS231819">
    <property type="protein sequence ID" value="EDS42852.1"/>
    <property type="molecule type" value="Genomic_DNA"/>
</dbReference>
<feature type="compositionally biased region" description="Basic and acidic residues" evidence="1">
    <location>
        <begin position="505"/>
        <end position="514"/>
    </location>
</feature>
<dbReference type="AlphaFoldDB" id="B0W135"/>
<feature type="region of interest" description="Disordered" evidence="1">
    <location>
        <begin position="594"/>
        <end position="624"/>
    </location>
</feature>
<feature type="region of interest" description="Disordered" evidence="1">
    <location>
        <begin position="865"/>
        <end position="886"/>
    </location>
</feature>
<dbReference type="VEuPathDB" id="VectorBase:CPIJ000656"/>
<dbReference type="InParanoid" id="B0W135"/>
<feature type="compositionally biased region" description="Basic residues" evidence="1">
    <location>
        <begin position="515"/>
        <end position="536"/>
    </location>
</feature>
<dbReference type="STRING" id="7176.B0W135"/>
<protein>
    <recommendedName>
        <fullName evidence="6">Heparanase precursor</fullName>
    </recommendedName>
</protein>
<evidence type="ECO:0000256" key="1">
    <source>
        <dbReference type="SAM" id="MobiDB-lite"/>
    </source>
</evidence>
<name>B0W135_CULQU</name>
<dbReference type="HOGENOM" id="CLU_279423_0_0_1"/>
<accession>B0W135</accession>
<dbReference type="FunCoup" id="B0W135">
    <property type="interactions" value="2"/>
</dbReference>
<sequence length="943" mass="107489">MWLGTVLVSVLVTVLRVSSGEATVVEVTINTKNVVNYIDKEFVSLLAEPKAVFADSINPVNEQSFQMTRSLGPMYMKVYCDSSQLELQIDGVGGADDPTLVQITPKGWRAFNEWVKQAGVLPIFVIDYEVNGGWKPKSALRMLTVANKLGIRNCLWQLGSGNITDAVQYVEDLRAFKAIVKALNFRGIVACDVNPAYAGVEQARYFNYHVDDIANAIAVSYEPIEGTSRLQQFVVQRESSSLPVWLDVKLPERRSTVGCDQMCLLEGLRYATLLGDGARNGFSAIFKSLSRQEIQSYSFNYLVALLHRASVGTKVFDATQNTPENVQLHAYCSSNGNGSLTLLAINHRPEDVELEIKLTSMQHSVEVHHFIATVRNGQILLNDQPHDFRKPLQPFAKIHPLLKGLHLTMPAFSVGFWVIPSYNARDCYDDYQDLRAGLVKTDHESSVHRLLQELIAERSQQDVTQLSRRKRSVGDELADVLEDNLLKSRRTRQTKNYRRQQRVVRQKEKRTERRNLHKQKRPLRERGKRQLRRKNLNRLGALFTSRKTKRSFAAEAVDHPPMFGNSREEENNRSSFPQGDVHLLISKGPEEESFLSIEEAPVKQERPKKSRKRKTSAPRTPSQKDLRFVVPEMLMFKDSRAPRKRLSAELEASASMNSDRYLPLEGAASKKLKIDRELIEVRNIKVKEGGPVSVRDEGLTTPAPEPDIIDPESFYHEPQTDSPKKQTSVVKAEVEPILDSVELVEDEVDLFTDHPELNLSMMGDEESEEHAHVVELTRRKRSIDNASGELDRIEAFFMNNTQLQQKFAEMFDMLLESFNCCGDSEVENTAREELETTTEADQQLQQLERRKRNVLLHHSQSWESRERSNILRQQRTSGESQENMVPTEPLTTLKRTRYDDVETVDDKGRPGVVMLRSVTNFIKGMSTEFHRVFSHWFPKTAKE</sequence>
<dbReference type="KEGG" id="cqu:CpipJ_CPIJ000656"/>
<dbReference type="GO" id="GO:0005615">
    <property type="term" value="C:extracellular space"/>
    <property type="evidence" value="ECO:0007669"/>
    <property type="project" value="TreeGrafter"/>
</dbReference>
<dbReference type="eggNOG" id="ENOG502QRA8">
    <property type="taxonomic scope" value="Eukaryota"/>
</dbReference>
<evidence type="ECO:0000313" key="4">
    <source>
        <dbReference type="EnsemblMetazoa" id="CPIJ000656-PA"/>
    </source>
</evidence>
<proteinExistence type="predicted"/>
<reference evidence="3" key="1">
    <citation type="submission" date="2007-03" db="EMBL/GenBank/DDBJ databases">
        <title>Annotation of Culex pipiens quinquefasciatus.</title>
        <authorList>
            <consortium name="The Broad Institute Genome Sequencing Platform"/>
            <person name="Atkinson P.W."/>
            <person name="Hemingway J."/>
            <person name="Christensen B.M."/>
            <person name="Higgs S."/>
            <person name="Kodira C."/>
            <person name="Hannick L."/>
            <person name="Megy K."/>
            <person name="O'Leary S."/>
            <person name="Pearson M."/>
            <person name="Haas B.J."/>
            <person name="Mauceli E."/>
            <person name="Wortman J.R."/>
            <person name="Lee N.H."/>
            <person name="Guigo R."/>
            <person name="Stanke M."/>
            <person name="Alvarado L."/>
            <person name="Amedeo P."/>
            <person name="Antoine C.H."/>
            <person name="Arensburger P."/>
            <person name="Bidwell S.L."/>
            <person name="Crawford M."/>
            <person name="Camaro F."/>
            <person name="Devon K."/>
            <person name="Engels R."/>
            <person name="Hammond M."/>
            <person name="Howarth C."/>
            <person name="Koehrsen M."/>
            <person name="Lawson D."/>
            <person name="Montgomery P."/>
            <person name="Nene V."/>
            <person name="Nusbaum C."/>
            <person name="Puiu D."/>
            <person name="Romero-Severson J."/>
            <person name="Severson D.W."/>
            <person name="Shumway M."/>
            <person name="Sisk P."/>
            <person name="Stolte C."/>
            <person name="Zeng Q."/>
            <person name="Eisenstadt E."/>
            <person name="Fraser-Liggett C."/>
            <person name="Strausberg R."/>
            <person name="Galagan J."/>
            <person name="Birren B."/>
            <person name="Collins F.H."/>
        </authorList>
    </citation>
    <scope>NUCLEOTIDE SEQUENCE [LARGE SCALE GENOMIC DNA]</scope>
    <source>
        <strain evidence="3">JHB</strain>
    </source>
</reference>
<feature type="region of interest" description="Disordered" evidence="1">
    <location>
        <begin position="488"/>
        <end position="539"/>
    </location>
</feature>
<evidence type="ECO:0000313" key="5">
    <source>
        <dbReference type="Proteomes" id="UP000002320"/>
    </source>
</evidence>
<feature type="region of interest" description="Disordered" evidence="1">
    <location>
        <begin position="558"/>
        <end position="580"/>
    </location>
</feature>
<gene>
    <name evidence="4" type="primary">6031677</name>
    <name evidence="3" type="ORF">CpipJ_CPIJ000656</name>
</gene>
<dbReference type="PANTHER" id="PTHR46145:SF4">
    <property type="entry name" value="HEPARANASE"/>
    <property type="match status" value="1"/>
</dbReference>
<dbReference type="Proteomes" id="UP000002320">
    <property type="component" value="Unassembled WGS sequence"/>
</dbReference>
<dbReference type="GO" id="GO:0031012">
    <property type="term" value="C:extracellular matrix"/>
    <property type="evidence" value="ECO:0007669"/>
    <property type="project" value="TreeGrafter"/>
</dbReference>
<dbReference type="OMA" id="WTRAVNW"/>
<keyword evidence="2" id="KW-0732">Signal</keyword>
<reference evidence="4" key="2">
    <citation type="submission" date="2020-05" db="UniProtKB">
        <authorList>
            <consortium name="EnsemblMetazoa"/>
        </authorList>
    </citation>
    <scope>IDENTIFICATION</scope>
    <source>
        <strain evidence="4">JHB</strain>
    </source>
</reference>